<dbReference type="HOGENOM" id="CLU_844226_0_0_5"/>
<organism evidence="2 3">
    <name type="scientific">Octadecabacter arcticus 238</name>
    <dbReference type="NCBI Taxonomy" id="391616"/>
    <lineage>
        <taxon>Bacteria</taxon>
        <taxon>Pseudomonadati</taxon>
        <taxon>Pseudomonadota</taxon>
        <taxon>Alphaproteobacteria</taxon>
        <taxon>Rhodobacterales</taxon>
        <taxon>Roseobacteraceae</taxon>
        <taxon>Octadecabacter</taxon>
    </lineage>
</organism>
<dbReference type="Pfam" id="PF01797">
    <property type="entry name" value="Y1_Tnp"/>
    <property type="match status" value="1"/>
</dbReference>
<dbReference type="GO" id="GO:0006313">
    <property type="term" value="P:DNA transposition"/>
    <property type="evidence" value="ECO:0007669"/>
    <property type="project" value="InterPro"/>
</dbReference>
<evidence type="ECO:0000259" key="1">
    <source>
        <dbReference type="SMART" id="SM01321"/>
    </source>
</evidence>
<dbReference type="InterPro" id="IPR002686">
    <property type="entry name" value="Transposase_17"/>
</dbReference>
<dbReference type="STRING" id="391616.OA238_c33090"/>
<accession>M9RTW9</accession>
<proteinExistence type="predicted"/>
<protein>
    <submittedName>
        <fullName evidence="2">Putative IS200/IS605 family transposase</fullName>
    </submittedName>
</protein>
<dbReference type="Pfam" id="PF03567">
    <property type="entry name" value="Sulfotransfer_2"/>
    <property type="match status" value="1"/>
</dbReference>
<dbReference type="SUPFAM" id="SSF52540">
    <property type="entry name" value="P-loop containing nucleoside triphosphate hydrolases"/>
    <property type="match status" value="1"/>
</dbReference>
<dbReference type="GO" id="GO:0003677">
    <property type="term" value="F:DNA binding"/>
    <property type="evidence" value="ECO:0007669"/>
    <property type="project" value="InterPro"/>
</dbReference>
<reference evidence="2 3" key="1">
    <citation type="journal article" date="2013" name="PLoS ONE">
        <title>Poles Apart: Arctic and Antarctic Octadecabacter strains Share High Genome Plasticity and a New Type of Xanthorhodopsin.</title>
        <authorList>
            <person name="Vollmers J."/>
            <person name="Voget S."/>
            <person name="Dietrich S."/>
            <person name="Gollnow K."/>
            <person name="Smits M."/>
            <person name="Meyer K."/>
            <person name="Brinkhoff T."/>
            <person name="Simon M."/>
            <person name="Daniel R."/>
        </authorList>
    </citation>
    <scope>NUCLEOTIDE SEQUENCE [LARGE SCALE GENOMIC DNA]</scope>
    <source>
        <strain evidence="2 3">238</strain>
    </source>
</reference>
<dbReference type="GO" id="GO:0016020">
    <property type="term" value="C:membrane"/>
    <property type="evidence" value="ECO:0007669"/>
    <property type="project" value="InterPro"/>
</dbReference>
<dbReference type="Gene3D" id="3.30.70.1290">
    <property type="entry name" value="Transposase IS200-like"/>
    <property type="match status" value="1"/>
</dbReference>
<dbReference type="InterPro" id="IPR036515">
    <property type="entry name" value="Transposase_17_sf"/>
</dbReference>
<sequence length="329" mass="38009">MIISRGRGYIFVHIPKTGGTAMALALEDRAKADVIMIGDTPKALKRRGKVKGVKTAGRLWKHSTLADVEGLITRAEMSDLFTFTLLRNPWDRMVSYYHWLKTQTFDHPAVTLAHSKGFSGFLNAPLTKDTFRANPYARYMTDGVGVTHADLYIRLEYLADDLAPLATHLGFLPVLPIANQSQRPRDWRGFYTDFDTEHTKFYHRLHVVWTTKYRYKVMRGEMRERIREIIIQTCQELGVHIETGVLSTDHVHMFISVPPQIALSKVMMRIKGRSSYKIQREFPELRKRYWGQRFWARGFFSTTSGNVTDAVILQYLELHSKREPTGVSR</sequence>
<dbReference type="InterPro" id="IPR027417">
    <property type="entry name" value="P-loop_NTPase"/>
</dbReference>
<dbReference type="GO" id="GO:0008146">
    <property type="term" value="F:sulfotransferase activity"/>
    <property type="evidence" value="ECO:0007669"/>
    <property type="project" value="InterPro"/>
</dbReference>
<dbReference type="PANTHER" id="PTHR33360">
    <property type="entry name" value="TRANSPOSASE FOR INSERTION SEQUENCE ELEMENT IS200"/>
    <property type="match status" value="1"/>
</dbReference>
<keyword evidence="3" id="KW-1185">Reference proteome</keyword>
<feature type="domain" description="Transposase IS200-like" evidence="1">
    <location>
        <begin position="200"/>
        <end position="319"/>
    </location>
</feature>
<dbReference type="InterPro" id="IPR005331">
    <property type="entry name" value="Sulfotransferase"/>
</dbReference>
<dbReference type="PANTHER" id="PTHR33360:SF2">
    <property type="entry name" value="TRANSPOSASE FOR INSERTION SEQUENCE ELEMENT IS200"/>
    <property type="match status" value="1"/>
</dbReference>
<dbReference type="NCBIfam" id="NF033573">
    <property type="entry name" value="transpos_IS200"/>
    <property type="match status" value="1"/>
</dbReference>
<dbReference type="Gene3D" id="3.40.50.300">
    <property type="entry name" value="P-loop containing nucleotide triphosphate hydrolases"/>
    <property type="match status" value="1"/>
</dbReference>
<dbReference type="EMBL" id="CP003742">
    <property type="protein sequence ID" value="AGI73290.1"/>
    <property type="molecule type" value="Genomic_DNA"/>
</dbReference>
<dbReference type="SUPFAM" id="SSF143422">
    <property type="entry name" value="Transposase IS200-like"/>
    <property type="match status" value="1"/>
</dbReference>
<dbReference type="KEGG" id="oar:OA238_c33090"/>
<dbReference type="Proteomes" id="UP000004688">
    <property type="component" value="Chromosome"/>
</dbReference>
<name>M9RTW9_9RHOB</name>
<dbReference type="GO" id="GO:0004803">
    <property type="term" value="F:transposase activity"/>
    <property type="evidence" value="ECO:0007669"/>
    <property type="project" value="InterPro"/>
</dbReference>
<dbReference type="SMART" id="SM01321">
    <property type="entry name" value="Y1_Tnp"/>
    <property type="match status" value="1"/>
</dbReference>
<gene>
    <name evidence="2" type="ORF">OA238_c33090</name>
</gene>
<dbReference type="AlphaFoldDB" id="M9RTW9"/>
<evidence type="ECO:0000313" key="3">
    <source>
        <dbReference type="Proteomes" id="UP000004688"/>
    </source>
</evidence>
<dbReference type="eggNOG" id="COG1943">
    <property type="taxonomic scope" value="Bacteria"/>
</dbReference>
<evidence type="ECO:0000313" key="2">
    <source>
        <dbReference type="EMBL" id="AGI73290.1"/>
    </source>
</evidence>